<name>A0A0H3NRU7_YERE1</name>
<accession>A0A0H3NRU7</accession>
<dbReference type="AlphaFoldDB" id="A0A0H3NRU7"/>
<evidence type="ECO:0000313" key="2">
    <source>
        <dbReference type="Proteomes" id="UP000008084"/>
    </source>
</evidence>
<proteinExistence type="predicted"/>
<reference evidence="1 2" key="1">
    <citation type="journal article" date="2011" name="J. Bacteriol.">
        <title>Complete genome sequence of Yersinia enterocolitica subsp. palearctica serogroup O:3.</title>
        <authorList>
            <person name="Batzilla J."/>
            <person name="Hoper D."/>
            <person name="Antonenka U."/>
            <person name="Heesemann J."/>
            <person name="Rakin A."/>
        </authorList>
    </citation>
    <scope>NUCLEOTIDE SEQUENCE [LARGE SCALE GENOMIC DNA]</scope>
    <source>
        <strain evidence="2">DSM 13030 / CIP 106945 / Y11</strain>
    </source>
</reference>
<dbReference type="PATRIC" id="fig|930944.6.peg.369"/>
<protein>
    <submittedName>
        <fullName evidence="1">Uncharacterized protein</fullName>
    </submittedName>
</protein>
<dbReference type="EMBL" id="FR729477">
    <property type="protein sequence ID" value="CBY27812.1"/>
    <property type="molecule type" value="Genomic_DNA"/>
</dbReference>
<evidence type="ECO:0000313" key="1">
    <source>
        <dbReference type="EMBL" id="CBY27812.1"/>
    </source>
</evidence>
<dbReference type="Proteomes" id="UP000008084">
    <property type="component" value="Chromosome"/>
</dbReference>
<dbReference type="KEGG" id="yey:Y11_03691"/>
<sequence length="46" mass="5517">MKTLRVKITVSYCPVCLPVRFLQPDVIPDNNAARKRRYKLMKDYQF</sequence>
<dbReference type="HOGENOM" id="CLU_3190876_0_0_6"/>
<gene>
    <name evidence="1" type="ordered locus">Y11_03691</name>
</gene>
<organism evidence="1 2">
    <name type="scientific">Yersinia enterocolitica subsp. palearctica serotype O:3 (strain DSM 13030 / CIP 106945 / Y11)</name>
    <dbReference type="NCBI Taxonomy" id="930944"/>
    <lineage>
        <taxon>Bacteria</taxon>
        <taxon>Pseudomonadati</taxon>
        <taxon>Pseudomonadota</taxon>
        <taxon>Gammaproteobacteria</taxon>
        <taxon>Enterobacterales</taxon>
        <taxon>Yersiniaceae</taxon>
        <taxon>Yersinia</taxon>
    </lineage>
</organism>